<keyword evidence="6 7" id="KW-0472">Membrane</keyword>
<dbReference type="Gene3D" id="3.40.50.300">
    <property type="entry name" value="P-loop containing nucleotide triphosphate hydrolases"/>
    <property type="match status" value="1"/>
</dbReference>
<dbReference type="PANTHER" id="PTHR24221:SF653">
    <property type="entry name" value="TRANSPORT ATP-BINDING PROTEIN CYDC"/>
    <property type="match status" value="1"/>
</dbReference>
<dbReference type="PROSITE" id="PS00211">
    <property type="entry name" value="ABC_TRANSPORTER_1"/>
    <property type="match status" value="1"/>
</dbReference>
<reference evidence="10 11" key="1">
    <citation type="journal article" date="2015" name="Genome Announc.">
        <title>Expanding the biotechnology potential of lactobacilli through comparative genomics of 213 strains and associated genera.</title>
        <authorList>
            <person name="Sun Z."/>
            <person name="Harris H.M."/>
            <person name="McCann A."/>
            <person name="Guo C."/>
            <person name="Argimon S."/>
            <person name="Zhang W."/>
            <person name="Yang X."/>
            <person name="Jeffery I.B."/>
            <person name="Cooney J.C."/>
            <person name="Kagawa T.F."/>
            <person name="Liu W."/>
            <person name="Song Y."/>
            <person name="Salvetti E."/>
            <person name="Wrobel A."/>
            <person name="Rasinkangas P."/>
            <person name="Parkhill J."/>
            <person name="Rea M.C."/>
            <person name="O'Sullivan O."/>
            <person name="Ritari J."/>
            <person name="Douillard F.P."/>
            <person name="Paul Ross R."/>
            <person name="Yang R."/>
            <person name="Briner A.E."/>
            <person name="Felis G.E."/>
            <person name="de Vos W.M."/>
            <person name="Barrangou R."/>
            <person name="Klaenhammer T.R."/>
            <person name="Caufield P.W."/>
            <person name="Cui Y."/>
            <person name="Zhang H."/>
            <person name="O'Toole P.W."/>
        </authorList>
    </citation>
    <scope>NUCLEOTIDE SEQUENCE [LARGE SCALE GENOMIC DNA]</scope>
    <source>
        <strain evidence="10 11">DSM 5707</strain>
    </source>
</reference>
<keyword evidence="3" id="KW-0547">Nucleotide-binding</keyword>
<dbReference type="InterPro" id="IPR036640">
    <property type="entry name" value="ABC1_TM_sf"/>
</dbReference>
<sequence>MKNFRKTFANDTWVMPYLRKYKGLLILVLFLGFMTFFSGGALMFNSGFLISEAARRPSSIIYIYVPVVLARAFGIARPVFRYVERLTSHNWVLRIVSDFRKKLYQTVEKKASAIQRAHQTGDILSILADDIDHIENLYLRTVFPMVIGWLLYIFVVIGVGSLNWAVGLLLLLLLGIITIIMPLMSVATNGVREFKQHQIQHEFYTNLTDEVMGLGDWLISGRYTDFMNLQKKPIKEIAALRKQDHYFQWWREFFVQFIILLTTITLLVWSAYQFTATKSMANWVAAFALAIFPAVSPFVNMSQGASEWPVYRRSIERVNALDISDDKPIDQQKLAGSFKELKINQLTFKYQDGNRNVVKHISMDIHPGEKIALLGPSGTGKSTFLKLVVGDLTPTDGEVLINGQNILNLQSVRSSLFGILDQQPYLFDTTVMNNVRLGNTNASDQQVKDALAAVGLKDLIESLPDKYDTEVQEAGKRFSGGERQRLSLARILLQDAPIIILDEPTVSLDPITEKKLLDKVFELLHDKTIIWVTHHLAGITHVDQVRFMENGEFDMQGTPQELYQTEARFRQLYDLDRGRA</sequence>
<dbReference type="CDD" id="cd03247">
    <property type="entry name" value="ABCC_cytochrome_bd"/>
    <property type="match status" value="1"/>
</dbReference>
<dbReference type="PROSITE" id="PS50893">
    <property type="entry name" value="ABC_TRANSPORTER_2"/>
    <property type="match status" value="1"/>
</dbReference>
<dbReference type="GO" id="GO:0005886">
    <property type="term" value="C:plasma membrane"/>
    <property type="evidence" value="ECO:0007669"/>
    <property type="project" value="UniProtKB-SubCell"/>
</dbReference>
<evidence type="ECO:0000313" key="11">
    <source>
        <dbReference type="Proteomes" id="UP000051957"/>
    </source>
</evidence>
<dbReference type="InterPro" id="IPR003439">
    <property type="entry name" value="ABC_transporter-like_ATP-bd"/>
</dbReference>
<proteinExistence type="predicted"/>
<dbReference type="GO" id="GO:0045454">
    <property type="term" value="P:cell redox homeostasis"/>
    <property type="evidence" value="ECO:0007669"/>
    <property type="project" value="InterPro"/>
</dbReference>
<feature type="domain" description="ABC transporter" evidence="8">
    <location>
        <begin position="341"/>
        <end position="575"/>
    </location>
</feature>
<feature type="domain" description="ABC transmembrane type-1" evidence="9">
    <location>
        <begin position="26"/>
        <end position="308"/>
    </location>
</feature>
<dbReference type="GO" id="GO:0005524">
    <property type="term" value="F:ATP binding"/>
    <property type="evidence" value="ECO:0007669"/>
    <property type="project" value="UniProtKB-KW"/>
</dbReference>
<protein>
    <submittedName>
        <fullName evidence="10">Cysteine ABC transporter permease ATP-binding protein CydC</fullName>
    </submittedName>
</protein>
<feature type="transmembrane region" description="Helical" evidence="7">
    <location>
        <begin position="21"/>
        <end position="41"/>
    </location>
</feature>
<dbReference type="EMBL" id="AZGK01000009">
    <property type="protein sequence ID" value="KRM46148.1"/>
    <property type="molecule type" value="Genomic_DNA"/>
</dbReference>
<dbReference type="SMART" id="SM00382">
    <property type="entry name" value="AAA"/>
    <property type="match status" value="1"/>
</dbReference>
<name>A0A0R1YZR1_9LACO</name>
<dbReference type="InterPro" id="IPR039421">
    <property type="entry name" value="Type_1_exporter"/>
</dbReference>
<gene>
    <name evidence="10" type="ORF">FC51_GL002352</name>
</gene>
<dbReference type="Pfam" id="PF00005">
    <property type="entry name" value="ABC_tran"/>
    <property type="match status" value="1"/>
</dbReference>
<comment type="subcellular location">
    <subcellularLocation>
        <location evidence="1">Cell membrane</location>
        <topology evidence="1">Multi-pass membrane protein</topology>
    </subcellularLocation>
</comment>
<evidence type="ECO:0000259" key="9">
    <source>
        <dbReference type="PROSITE" id="PS50929"/>
    </source>
</evidence>
<dbReference type="GO" id="GO:0140359">
    <property type="term" value="F:ABC-type transporter activity"/>
    <property type="evidence" value="ECO:0007669"/>
    <property type="project" value="InterPro"/>
</dbReference>
<dbReference type="PROSITE" id="PS50929">
    <property type="entry name" value="ABC_TM1F"/>
    <property type="match status" value="1"/>
</dbReference>
<evidence type="ECO:0000256" key="1">
    <source>
        <dbReference type="ARBA" id="ARBA00004651"/>
    </source>
</evidence>
<dbReference type="InterPro" id="IPR027417">
    <property type="entry name" value="P-loop_NTPase"/>
</dbReference>
<dbReference type="PATRIC" id="fig|1423784.4.peg.2397"/>
<evidence type="ECO:0000256" key="2">
    <source>
        <dbReference type="ARBA" id="ARBA00022692"/>
    </source>
</evidence>
<dbReference type="GO" id="GO:0034775">
    <property type="term" value="P:glutathione transmembrane transport"/>
    <property type="evidence" value="ECO:0007669"/>
    <property type="project" value="InterPro"/>
</dbReference>
<dbReference type="InterPro" id="IPR014223">
    <property type="entry name" value="ABC_CydC/D"/>
</dbReference>
<dbReference type="Gene3D" id="1.20.1560.10">
    <property type="entry name" value="ABC transporter type 1, transmembrane domain"/>
    <property type="match status" value="1"/>
</dbReference>
<evidence type="ECO:0000313" key="10">
    <source>
        <dbReference type="EMBL" id="KRM46148.1"/>
    </source>
</evidence>
<keyword evidence="2 7" id="KW-0812">Transmembrane</keyword>
<feature type="transmembrane region" description="Helical" evidence="7">
    <location>
        <begin position="280"/>
        <end position="299"/>
    </location>
</feature>
<evidence type="ECO:0000256" key="7">
    <source>
        <dbReference type="SAM" id="Phobius"/>
    </source>
</evidence>
<keyword evidence="5 7" id="KW-1133">Transmembrane helix</keyword>
<organism evidence="10 11">
    <name type="scientific">Lentilactobacillus parabuchneri DSM 5707 = NBRC 107865</name>
    <dbReference type="NCBI Taxonomy" id="1423784"/>
    <lineage>
        <taxon>Bacteria</taxon>
        <taxon>Bacillati</taxon>
        <taxon>Bacillota</taxon>
        <taxon>Bacilli</taxon>
        <taxon>Lactobacillales</taxon>
        <taxon>Lactobacillaceae</taxon>
        <taxon>Lentilactobacillus</taxon>
    </lineage>
</organism>
<dbReference type="InterPro" id="IPR011527">
    <property type="entry name" value="ABC1_TM_dom"/>
</dbReference>
<evidence type="ECO:0000256" key="4">
    <source>
        <dbReference type="ARBA" id="ARBA00022840"/>
    </source>
</evidence>
<feature type="transmembrane region" description="Helical" evidence="7">
    <location>
        <begin position="137"/>
        <end position="158"/>
    </location>
</feature>
<dbReference type="InterPro" id="IPR003593">
    <property type="entry name" value="AAA+_ATPase"/>
</dbReference>
<dbReference type="PANTHER" id="PTHR24221">
    <property type="entry name" value="ATP-BINDING CASSETTE SUB-FAMILY B"/>
    <property type="match status" value="1"/>
</dbReference>
<feature type="transmembrane region" description="Helical" evidence="7">
    <location>
        <begin position="61"/>
        <end position="80"/>
    </location>
</feature>
<accession>A0A0R1YZR1</accession>
<evidence type="ECO:0000256" key="3">
    <source>
        <dbReference type="ARBA" id="ARBA00022741"/>
    </source>
</evidence>
<evidence type="ECO:0000259" key="8">
    <source>
        <dbReference type="PROSITE" id="PS50893"/>
    </source>
</evidence>
<dbReference type="Proteomes" id="UP000051957">
    <property type="component" value="Unassembled WGS sequence"/>
</dbReference>
<feature type="transmembrane region" description="Helical" evidence="7">
    <location>
        <begin position="253"/>
        <end position="274"/>
    </location>
</feature>
<dbReference type="GO" id="GO:0034040">
    <property type="term" value="F:ATPase-coupled lipid transmembrane transporter activity"/>
    <property type="evidence" value="ECO:0007669"/>
    <property type="project" value="TreeGrafter"/>
</dbReference>
<dbReference type="RefSeq" id="WP_057908964.1">
    <property type="nucleotide sequence ID" value="NZ_AZGK01000009.1"/>
</dbReference>
<evidence type="ECO:0000256" key="6">
    <source>
        <dbReference type="ARBA" id="ARBA00023136"/>
    </source>
</evidence>
<dbReference type="InterPro" id="IPR017871">
    <property type="entry name" value="ABC_transporter-like_CS"/>
</dbReference>
<feature type="transmembrane region" description="Helical" evidence="7">
    <location>
        <begin position="164"/>
        <end position="187"/>
    </location>
</feature>
<dbReference type="SUPFAM" id="SSF52540">
    <property type="entry name" value="P-loop containing nucleoside triphosphate hydrolases"/>
    <property type="match status" value="1"/>
</dbReference>
<comment type="caution">
    <text evidence="10">The sequence shown here is derived from an EMBL/GenBank/DDBJ whole genome shotgun (WGS) entry which is preliminary data.</text>
</comment>
<keyword evidence="4 10" id="KW-0067">ATP-binding</keyword>
<dbReference type="SUPFAM" id="SSF90123">
    <property type="entry name" value="ABC transporter transmembrane region"/>
    <property type="match status" value="1"/>
</dbReference>
<evidence type="ECO:0000256" key="5">
    <source>
        <dbReference type="ARBA" id="ARBA00022989"/>
    </source>
</evidence>
<dbReference type="AlphaFoldDB" id="A0A0R1YZR1"/>
<dbReference type="GeneID" id="69803549"/>
<dbReference type="GO" id="GO:0016887">
    <property type="term" value="F:ATP hydrolysis activity"/>
    <property type="evidence" value="ECO:0007669"/>
    <property type="project" value="InterPro"/>
</dbReference>
<dbReference type="NCBIfam" id="TIGR02868">
    <property type="entry name" value="CydC"/>
    <property type="match status" value="1"/>
</dbReference>